<dbReference type="InterPro" id="IPR007197">
    <property type="entry name" value="rSAM"/>
</dbReference>
<name>A0ABS7I371_9MICO</name>
<dbReference type="EMBL" id="JAEUAX010000010">
    <property type="protein sequence ID" value="MBW9111180.1"/>
    <property type="molecule type" value="Genomic_DNA"/>
</dbReference>
<evidence type="ECO:0000259" key="6">
    <source>
        <dbReference type="PROSITE" id="PS51918"/>
    </source>
</evidence>
<proteinExistence type="predicted"/>
<evidence type="ECO:0000313" key="8">
    <source>
        <dbReference type="Proteomes" id="UP000777440"/>
    </source>
</evidence>
<evidence type="ECO:0000313" key="7">
    <source>
        <dbReference type="EMBL" id="MBW9111180.1"/>
    </source>
</evidence>
<feature type="domain" description="Radical SAM core" evidence="6">
    <location>
        <begin position="22"/>
        <end position="141"/>
    </location>
</feature>
<dbReference type="CDD" id="cd01335">
    <property type="entry name" value="Radical_SAM"/>
    <property type="match status" value="1"/>
</dbReference>
<dbReference type="PROSITE" id="PS51918">
    <property type="entry name" value="RADICAL_SAM"/>
    <property type="match status" value="1"/>
</dbReference>
<dbReference type="RefSeq" id="WP_220340293.1">
    <property type="nucleotide sequence ID" value="NZ_JAEUAX010000010.1"/>
</dbReference>
<comment type="caution">
    <text evidence="7">The sequence shown here is derived from an EMBL/GenBank/DDBJ whole genome shotgun (WGS) entry which is preliminary data.</text>
</comment>
<keyword evidence="4" id="KW-0411">Iron-sulfur</keyword>
<reference evidence="7 8" key="1">
    <citation type="journal article" date="2021" name="MBio">
        <title>Poor Competitiveness of Bradyrhizobium in Pigeon Pea Root Colonization in Indian Soils.</title>
        <authorList>
            <person name="Chalasani D."/>
            <person name="Basu A."/>
            <person name="Pullabhotla S.V.S.R.N."/>
            <person name="Jorrin B."/>
            <person name="Neal A.L."/>
            <person name="Poole P.S."/>
            <person name="Podile A.R."/>
            <person name="Tkacz A."/>
        </authorList>
    </citation>
    <scope>NUCLEOTIDE SEQUENCE [LARGE SCALE GENOMIC DNA]</scope>
    <source>
        <strain evidence="7 8">HU12</strain>
    </source>
</reference>
<dbReference type="SUPFAM" id="SSF102114">
    <property type="entry name" value="Radical SAM enzymes"/>
    <property type="match status" value="1"/>
</dbReference>
<feature type="non-terminal residue" evidence="7">
    <location>
        <position position="141"/>
    </location>
</feature>
<keyword evidence="2" id="KW-0479">Metal-binding</keyword>
<evidence type="ECO:0000256" key="3">
    <source>
        <dbReference type="ARBA" id="ARBA00023004"/>
    </source>
</evidence>
<dbReference type="SFLD" id="SFLDG01067">
    <property type="entry name" value="SPASM/twitch_domain_containing"/>
    <property type="match status" value="1"/>
</dbReference>
<sequence length="141" mass="15038">MPVAAASVDGGAVPMGDPLVDTYGRVHRDLRISLTDRCSLRCTYCMPEQGNEWLAKSSILTVDEIVRIARVAAADGITTFRLTGGEPLLRADIVEVVRRLAAVTGADGRAVQVAMTTNGIRLPQLLPALVEAGLDRLNISI</sequence>
<dbReference type="PANTHER" id="PTHR22960:SF0">
    <property type="entry name" value="MOLYBDENUM COFACTOR BIOSYNTHESIS PROTEIN 1"/>
    <property type="match status" value="1"/>
</dbReference>
<keyword evidence="5" id="KW-0501">Molybdenum cofactor biosynthesis</keyword>
<evidence type="ECO:0000256" key="4">
    <source>
        <dbReference type="ARBA" id="ARBA00023014"/>
    </source>
</evidence>
<keyword evidence="3" id="KW-0408">Iron</keyword>
<evidence type="ECO:0000256" key="5">
    <source>
        <dbReference type="ARBA" id="ARBA00023150"/>
    </source>
</evidence>
<dbReference type="InterPro" id="IPR013785">
    <property type="entry name" value="Aldolase_TIM"/>
</dbReference>
<dbReference type="SFLD" id="SFLDG01386">
    <property type="entry name" value="main_SPASM_domain-containing"/>
    <property type="match status" value="1"/>
</dbReference>
<evidence type="ECO:0000256" key="2">
    <source>
        <dbReference type="ARBA" id="ARBA00022723"/>
    </source>
</evidence>
<gene>
    <name evidence="7" type="ORF">JNB61_15485</name>
</gene>
<keyword evidence="8" id="KW-1185">Reference proteome</keyword>
<dbReference type="Gene3D" id="3.20.20.70">
    <property type="entry name" value="Aldolase class I"/>
    <property type="match status" value="1"/>
</dbReference>
<organism evidence="7 8">
    <name type="scientific">Microbacterium ureisolvens</name>
    <dbReference type="NCBI Taxonomy" id="2781186"/>
    <lineage>
        <taxon>Bacteria</taxon>
        <taxon>Bacillati</taxon>
        <taxon>Actinomycetota</taxon>
        <taxon>Actinomycetes</taxon>
        <taxon>Micrococcales</taxon>
        <taxon>Microbacteriaceae</taxon>
        <taxon>Microbacterium</taxon>
    </lineage>
</organism>
<protein>
    <submittedName>
        <fullName evidence="7">Radical SAM protein</fullName>
    </submittedName>
</protein>
<dbReference type="InterPro" id="IPR050105">
    <property type="entry name" value="MoCo_biosynth_MoaA/MoaC"/>
</dbReference>
<dbReference type="SFLD" id="SFLDS00029">
    <property type="entry name" value="Radical_SAM"/>
    <property type="match status" value="1"/>
</dbReference>
<dbReference type="PANTHER" id="PTHR22960">
    <property type="entry name" value="MOLYBDOPTERIN COFACTOR SYNTHESIS PROTEIN A"/>
    <property type="match status" value="1"/>
</dbReference>
<dbReference type="Pfam" id="PF04055">
    <property type="entry name" value="Radical_SAM"/>
    <property type="match status" value="1"/>
</dbReference>
<dbReference type="Proteomes" id="UP000777440">
    <property type="component" value="Unassembled WGS sequence"/>
</dbReference>
<keyword evidence="1" id="KW-0949">S-adenosyl-L-methionine</keyword>
<accession>A0ABS7I371</accession>
<dbReference type="InterPro" id="IPR058240">
    <property type="entry name" value="rSAM_sf"/>
</dbReference>
<evidence type="ECO:0000256" key="1">
    <source>
        <dbReference type="ARBA" id="ARBA00022691"/>
    </source>
</evidence>